<gene>
    <name evidence="2" type="ORF">J8273_7221</name>
</gene>
<evidence type="ECO:0000313" key="2">
    <source>
        <dbReference type="EMBL" id="KAG9390948.1"/>
    </source>
</evidence>
<proteinExistence type="predicted"/>
<name>A0A8J6AXN9_9EUKA</name>
<protein>
    <recommendedName>
        <fullName evidence="1">MCM8/REC winged helix domain-containing protein</fullName>
    </recommendedName>
</protein>
<dbReference type="AlphaFoldDB" id="A0A8J6AXN9"/>
<reference evidence="2" key="1">
    <citation type="submission" date="2021-05" db="EMBL/GenBank/DDBJ databases">
        <title>A free-living protist that lacks canonical eukaryotic 1 DNA replication and segregation systems.</title>
        <authorList>
            <person name="Salas-Leiva D.E."/>
            <person name="Tromer E.C."/>
            <person name="Curtis B.A."/>
            <person name="Jerlstrom-Hultqvist J."/>
            <person name="Kolisko M."/>
            <person name="Yi Z."/>
            <person name="Salas-Leiva J.S."/>
            <person name="Gallot-Lavallee L."/>
            <person name="Kops G.J.P.L."/>
            <person name="Archibald J.M."/>
            <person name="Simpson A.G.B."/>
            <person name="Roger A.J."/>
        </authorList>
    </citation>
    <scope>NUCLEOTIDE SEQUENCE</scope>
    <source>
        <strain evidence="2">BICM</strain>
    </source>
</reference>
<accession>A0A8J6AXN9</accession>
<dbReference type="Pfam" id="PF25051">
    <property type="entry name" value="WHD_MCM8"/>
    <property type="match status" value="1"/>
</dbReference>
<comment type="caution">
    <text evidence="2">The sequence shown here is derived from an EMBL/GenBank/DDBJ whole genome shotgun (WGS) entry which is preliminary data.</text>
</comment>
<organism evidence="2 3">
    <name type="scientific">Carpediemonas membranifera</name>
    <dbReference type="NCBI Taxonomy" id="201153"/>
    <lineage>
        <taxon>Eukaryota</taxon>
        <taxon>Metamonada</taxon>
        <taxon>Carpediemonas-like organisms</taxon>
        <taxon>Carpediemonas</taxon>
    </lineage>
</organism>
<evidence type="ECO:0000259" key="1">
    <source>
        <dbReference type="Pfam" id="PF25051"/>
    </source>
</evidence>
<keyword evidence="3" id="KW-1185">Reference proteome</keyword>
<sequence length="495" mass="52385">MTEPSRTEYGVVTRFTVLDSEPFVEIDAPPEEVTIFSGLMAEYEFVSSTILTQALQADKLHRITVLRPQMIPPPRPALHDAQTAHIGRVLNSPHRLPMLIASTAPDVPGNSVAKTILLALALAPPSRTLTMLLASPTAGVGRLLAFLGALPHCRVVEAFPSTVTPTTLLPRAAGSSVSAGSMGSADHVYLARHTNLPPAAVRGLADMALGPTTVAITRGSVRVHSRAALTVLVETTEERPVGWASVLKLPATMLDGMTLPVWWDSASLALRDVLISSTLLSRHSAVSGPRAETSGAPGSVEEEMALVNDHAAAPMPLDTYFGAIQTLRHGMPDMTLADADRAVIRRFAESVRSQLDATASPDLELMGGLGLGLVELARGLAVLRGRDVDRTVVIDAVRLVKMMLEIRFQSPAAGVPASRSAKQGKKPSKARSTKDLLAALEKTAKGRGSSVFVMPDIIAIGQSVGLDESSAQEAVDRLNQAGALVRKQDGTLRVV</sequence>
<evidence type="ECO:0000313" key="3">
    <source>
        <dbReference type="Proteomes" id="UP000717585"/>
    </source>
</evidence>
<feature type="domain" description="MCM8/REC winged helix" evidence="1">
    <location>
        <begin position="422"/>
        <end position="490"/>
    </location>
</feature>
<dbReference type="InterPro" id="IPR056875">
    <property type="entry name" value="MCM8/REC_WHD"/>
</dbReference>
<dbReference type="EMBL" id="JAHDYR010000062">
    <property type="protein sequence ID" value="KAG9390948.1"/>
    <property type="molecule type" value="Genomic_DNA"/>
</dbReference>
<dbReference type="Proteomes" id="UP000717585">
    <property type="component" value="Unassembled WGS sequence"/>
</dbReference>